<dbReference type="RefSeq" id="WP_285626246.1">
    <property type="nucleotide sequence ID" value="NZ_BSTJ01000007.1"/>
</dbReference>
<dbReference type="PANTHER" id="PTHR14859:SF15">
    <property type="entry name" value="ENDONUCLEASE_EXONUCLEASE_PHOSPHATASE DOMAIN-CONTAINING PROTEIN"/>
    <property type="match status" value="1"/>
</dbReference>
<organism evidence="3 4">
    <name type="scientific">Actinoallomurus iriomotensis</name>
    <dbReference type="NCBI Taxonomy" id="478107"/>
    <lineage>
        <taxon>Bacteria</taxon>
        <taxon>Bacillati</taxon>
        <taxon>Actinomycetota</taxon>
        <taxon>Actinomycetes</taxon>
        <taxon>Streptosporangiales</taxon>
        <taxon>Thermomonosporaceae</taxon>
        <taxon>Actinoallomurus</taxon>
    </lineage>
</organism>
<reference evidence="3" key="1">
    <citation type="submission" date="2023-03" db="EMBL/GenBank/DDBJ databases">
        <title>Actinoallomurus iriomotensis NBRC 103681.</title>
        <authorList>
            <person name="Ichikawa N."/>
            <person name="Sato H."/>
            <person name="Tonouchi N."/>
        </authorList>
    </citation>
    <scope>NUCLEOTIDE SEQUENCE</scope>
    <source>
        <strain evidence="3">NBRC 103681</strain>
    </source>
</reference>
<dbReference type="GO" id="GO:0016020">
    <property type="term" value="C:membrane"/>
    <property type="evidence" value="ECO:0007669"/>
    <property type="project" value="GOC"/>
</dbReference>
<dbReference type="InterPro" id="IPR005135">
    <property type="entry name" value="Endo/exonuclease/phosphatase"/>
</dbReference>
<protein>
    <submittedName>
        <fullName evidence="3">Metal-dependent hydrolase</fullName>
    </submittedName>
</protein>
<feature type="signal peptide" evidence="1">
    <location>
        <begin position="1"/>
        <end position="37"/>
    </location>
</feature>
<dbReference type="Gene3D" id="3.60.10.10">
    <property type="entry name" value="Endonuclease/exonuclease/phosphatase"/>
    <property type="match status" value="1"/>
</dbReference>
<evidence type="ECO:0000313" key="4">
    <source>
        <dbReference type="Proteomes" id="UP001165135"/>
    </source>
</evidence>
<evidence type="ECO:0000256" key="1">
    <source>
        <dbReference type="SAM" id="SignalP"/>
    </source>
</evidence>
<name>A0A9W6RJA0_9ACTN</name>
<feature type="chain" id="PRO_5040903550" evidence="1">
    <location>
        <begin position="38"/>
        <end position="297"/>
    </location>
</feature>
<evidence type="ECO:0000313" key="3">
    <source>
        <dbReference type="EMBL" id="GLY77126.1"/>
    </source>
</evidence>
<comment type="caution">
    <text evidence="3">The sequence shown here is derived from an EMBL/GenBank/DDBJ whole genome shotgun (WGS) entry which is preliminary data.</text>
</comment>
<evidence type="ECO:0000259" key="2">
    <source>
        <dbReference type="Pfam" id="PF03372"/>
    </source>
</evidence>
<dbReference type="EMBL" id="BSTJ01000007">
    <property type="protein sequence ID" value="GLY77126.1"/>
    <property type="molecule type" value="Genomic_DNA"/>
</dbReference>
<gene>
    <name evidence="3" type="ORF">Airi01_053930</name>
</gene>
<feature type="domain" description="Endonuclease/exonuclease/phosphatase" evidence="2">
    <location>
        <begin position="53"/>
        <end position="287"/>
    </location>
</feature>
<dbReference type="PANTHER" id="PTHR14859">
    <property type="entry name" value="CALCOFLUOR WHITE HYPERSENSITIVE PROTEIN PRECURSOR"/>
    <property type="match status" value="1"/>
</dbReference>
<sequence length="297" mass="32573">MFRPASPSPRLVRHSAAVPALVALLLGALATGPSAHAATQSDHGRGVRLRVMNYNIQAGAGSDHVFDLERQAEAIESEHPDVVGLEEVDVDWGTRSDYTDEAAWLARRLRMHVFFAPIYDLPPDRDGAPDRKFGVALLSRFPIMYAKNHEITRLSTQVPDPVPAPGPGFPEVLVNAHGVPLWVYVTHLDYRADPGVREAQVADMDAIMDRRHGPKLLLGDFNAQPDDPELAPLWTRLTDAMTVAGQRTTPTWPADTPTKRIDYVTYSAGYGIRTVGAHVPDTLASDHRPVVTDLTAF</sequence>
<dbReference type="Proteomes" id="UP001165135">
    <property type="component" value="Unassembled WGS sequence"/>
</dbReference>
<dbReference type="AlphaFoldDB" id="A0A9W6RJA0"/>
<proteinExistence type="predicted"/>
<dbReference type="GO" id="GO:0016787">
    <property type="term" value="F:hydrolase activity"/>
    <property type="evidence" value="ECO:0007669"/>
    <property type="project" value="UniProtKB-KW"/>
</dbReference>
<keyword evidence="3" id="KW-0378">Hydrolase</keyword>
<dbReference type="Pfam" id="PF03372">
    <property type="entry name" value="Exo_endo_phos"/>
    <property type="match status" value="1"/>
</dbReference>
<accession>A0A9W6RJA0</accession>
<dbReference type="InterPro" id="IPR051916">
    <property type="entry name" value="GPI-anchor_lipid_remodeler"/>
</dbReference>
<dbReference type="SUPFAM" id="SSF56219">
    <property type="entry name" value="DNase I-like"/>
    <property type="match status" value="1"/>
</dbReference>
<keyword evidence="1" id="KW-0732">Signal</keyword>
<dbReference type="GO" id="GO:0006506">
    <property type="term" value="P:GPI anchor biosynthetic process"/>
    <property type="evidence" value="ECO:0007669"/>
    <property type="project" value="TreeGrafter"/>
</dbReference>
<dbReference type="InterPro" id="IPR036691">
    <property type="entry name" value="Endo/exonu/phosph_ase_sf"/>
</dbReference>